<organism evidence="1 2">
    <name type="scientific">Komarekiella delphini-convector SJRDD-AB1</name>
    <dbReference type="NCBI Taxonomy" id="2593771"/>
    <lineage>
        <taxon>Bacteria</taxon>
        <taxon>Bacillati</taxon>
        <taxon>Cyanobacteriota</taxon>
        <taxon>Cyanophyceae</taxon>
        <taxon>Nostocales</taxon>
        <taxon>Nostocaceae</taxon>
        <taxon>Komarekiella</taxon>
        <taxon>Komarekiella delphini-convector</taxon>
    </lineage>
</organism>
<dbReference type="RefSeq" id="WP_191759392.1">
    <property type="nucleotide sequence ID" value="NZ_VJXY01000023.1"/>
</dbReference>
<dbReference type="Proteomes" id="UP001165986">
    <property type="component" value="Unassembled WGS sequence"/>
</dbReference>
<proteinExistence type="predicted"/>
<gene>
    <name evidence="1" type="ORF">FNW02_20680</name>
</gene>
<evidence type="ECO:0000313" key="2">
    <source>
        <dbReference type="Proteomes" id="UP001165986"/>
    </source>
</evidence>
<dbReference type="AlphaFoldDB" id="A0AA40T044"/>
<comment type="caution">
    <text evidence="1">The sequence shown here is derived from an EMBL/GenBank/DDBJ whole genome shotgun (WGS) entry which is preliminary data.</text>
</comment>
<evidence type="ECO:0000313" key="1">
    <source>
        <dbReference type="EMBL" id="MBD6618172.1"/>
    </source>
</evidence>
<protein>
    <submittedName>
        <fullName evidence="1">Uncharacterized protein</fullName>
    </submittedName>
</protein>
<keyword evidence="2" id="KW-1185">Reference proteome</keyword>
<name>A0AA40T044_9NOST</name>
<dbReference type="EMBL" id="VJXY01000023">
    <property type="protein sequence ID" value="MBD6618172.1"/>
    <property type="molecule type" value="Genomic_DNA"/>
</dbReference>
<accession>A0AA40T044</accession>
<reference evidence="1" key="1">
    <citation type="submission" date="2019-07" db="EMBL/GenBank/DDBJ databases">
        <title>Toxilogical consequences of a new and cryptic species of cyanobacteria (Komarekiella delphini-convector) recovered from the epidermis of a bottlenose dolphin and 1500 ft. in the air.</title>
        <authorList>
            <person name="Brown A.O."/>
            <person name="Dvorak P."/>
            <person name="Villanueva C.D."/>
            <person name="Foss A.J."/>
            <person name="Garvey A.D."/>
            <person name="Gibson Q.A."/>
            <person name="Johansen J.R."/>
            <person name="Casamatta D.A."/>
        </authorList>
    </citation>
    <scope>NUCLEOTIDE SEQUENCE</scope>
    <source>
        <strain evidence="1">SJRDD-AB1</strain>
    </source>
</reference>
<sequence length="75" mass="8679">MTNFQELQIDDYFRIPGISPRYVYKKASSSHCTLGAALQPIRHRTKVIRMTSTEVGDYFADYFAAKLDFLKSLQQ</sequence>